<evidence type="ECO:0000256" key="1">
    <source>
        <dbReference type="ARBA" id="ARBA00004202"/>
    </source>
</evidence>
<feature type="coiled-coil region" evidence="10">
    <location>
        <begin position="90"/>
        <end position="131"/>
    </location>
</feature>
<keyword evidence="5 8" id="KW-0472">Membrane</keyword>
<keyword evidence="3 8" id="KW-0813">Transport</keyword>
<gene>
    <name evidence="8 13" type="primary">atpC</name>
    <name evidence="13" type="ORF">COY66_02170</name>
</gene>
<dbReference type="Pfam" id="PF02823">
    <property type="entry name" value="ATP-synt_DE_N"/>
    <property type="match status" value="1"/>
</dbReference>
<organism evidence="13 14">
    <name type="scientific">Candidatus Kerfeldbacteria bacterium CG_4_10_14_0_8_um_filter_42_10</name>
    <dbReference type="NCBI Taxonomy" id="2014248"/>
    <lineage>
        <taxon>Bacteria</taxon>
        <taxon>Candidatus Kerfeldiibacteriota</taxon>
    </lineage>
</organism>
<comment type="subcellular location">
    <subcellularLocation>
        <location evidence="1 8">Cell membrane</location>
        <topology evidence="1 8">Peripheral membrane protein</topology>
    </subcellularLocation>
</comment>
<name>A0A2M7RKB8_9BACT</name>
<dbReference type="GO" id="GO:0045259">
    <property type="term" value="C:proton-transporting ATP synthase complex"/>
    <property type="evidence" value="ECO:0007669"/>
    <property type="project" value="UniProtKB-KW"/>
</dbReference>
<dbReference type="CDD" id="cd12152">
    <property type="entry name" value="F1-ATPase_delta"/>
    <property type="match status" value="1"/>
</dbReference>
<dbReference type="Gene3D" id="1.20.5.440">
    <property type="entry name" value="ATP synthase delta/epsilon subunit, C-terminal domain"/>
    <property type="match status" value="1"/>
</dbReference>
<dbReference type="SUPFAM" id="SSF51344">
    <property type="entry name" value="Epsilon subunit of F1F0-ATP synthase N-terminal domain"/>
    <property type="match status" value="1"/>
</dbReference>
<evidence type="ECO:0000259" key="11">
    <source>
        <dbReference type="Pfam" id="PF00401"/>
    </source>
</evidence>
<dbReference type="SUPFAM" id="SSF46604">
    <property type="entry name" value="Epsilon subunit of F1F0-ATP synthase C-terminal domain"/>
    <property type="match status" value="1"/>
</dbReference>
<keyword evidence="4 8" id="KW-0406">Ion transport</keyword>
<keyword evidence="8" id="KW-1003">Cell membrane</keyword>
<dbReference type="NCBIfam" id="TIGR01216">
    <property type="entry name" value="ATP_synt_epsi"/>
    <property type="match status" value="1"/>
</dbReference>
<evidence type="ECO:0000313" key="14">
    <source>
        <dbReference type="Proteomes" id="UP000230779"/>
    </source>
</evidence>
<dbReference type="Pfam" id="PF00401">
    <property type="entry name" value="ATP-synt_DE"/>
    <property type="match status" value="1"/>
</dbReference>
<evidence type="ECO:0000256" key="7">
    <source>
        <dbReference type="ARBA" id="ARBA00023310"/>
    </source>
</evidence>
<keyword evidence="8" id="KW-0375">Hydrogen ion transport</keyword>
<keyword evidence="7 8" id="KW-0066">ATP synthesis</keyword>
<dbReference type="Proteomes" id="UP000230779">
    <property type="component" value="Unassembled WGS sequence"/>
</dbReference>
<evidence type="ECO:0000259" key="12">
    <source>
        <dbReference type="Pfam" id="PF02823"/>
    </source>
</evidence>
<dbReference type="AlphaFoldDB" id="A0A2M7RKB8"/>
<reference evidence="13 14" key="1">
    <citation type="submission" date="2017-09" db="EMBL/GenBank/DDBJ databases">
        <title>Depth-based differentiation of microbial function through sediment-hosted aquifers and enrichment of novel symbionts in the deep terrestrial subsurface.</title>
        <authorList>
            <person name="Probst A.J."/>
            <person name="Ladd B."/>
            <person name="Jarett J.K."/>
            <person name="Geller-Mcgrath D.E."/>
            <person name="Sieber C.M."/>
            <person name="Emerson J.B."/>
            <person name="Anantharaman K."/>
            <person name="Thomas B.C."/>
            <person name="Malmstrom R."/>
            <person name="Stieglmeier M."/>
            <person name="Klingl A."/>
            <person name="Woyke T."/>
            <person name="Ryan C.M."/>
            <person name="Banfield J.F."/>
        </authorList>
    </citation>
    <scope>NUCLEOTIDE SEQUENCE [LARGE SCALE GENOMIC DNA]</scope>
    <source>
        <strain evidence="13">CG_4_10_14_0_8_um_filter_42_10</strain>
    </source>
</reference>
<evidence type="ECO:0000256" key="10">
    <source>
        <dbReference type="SAM" id="Coils"/>
    </source>
</evidence>
<dbReference type="InterPro" id="IPR020546">
    <property type="entry name" value="ATP_synth_F1_dsu/esu_N"/>
</dbReference>
<protein>
    <recommendedName>
        <fullName evidence="8">ATP synthase epsilon chain</fullName>
    </recommendedName>
    <alternativeName>
        <fullName evidence="8">ATP synthase F1 sector epsilon subunit</fullName>
    </alternativeName>
    <alternativeName>
        <fullName evidence="8">F-ATPase epsilon subunit</fullName>
    </alternativeName>
</protein>
<dbReference type="InterPro" id="IPR036771">
    <property type="entry name" value="ATPsynth_dsu/esu_N"/>
</dbReference>
<accession>A0A2M7RKB8</accession>
<dbReference type="InterPro" id="IPR020547">
    <property type="entry name" value="ATP_synth_F1_esu_C"/>
</dbReference>
<evidence type="ECO:0000256" key="2">
    <source>
        <dbReference type="ARBA" id="ARBA00005712"/>
    </source>
</evidence>
<dbReference type="PANTHER" id="PTHR13822">
    <property type="entry name" value="ATP SYNTHASE DELTA/EPSILON CHAIN"/>
    <property type="match status" value="1"/>
</dbReference>
<evidence type="ECO:0000256" key="3">
    <source>
        <dbReference type="ARBA" id="ARBA00022448"/>
    </source>
</evidence>
<keyword evidence="6 8" id="KW-0139">CF(1)</keyword>
<evidence type="ECO:0000256" key="8">
    <source>
        <dbReference type="HAMAP-Rule" id="MF_00530"/>
    </source>
</evidence>
<sequence>MKFKIVTPEKVVYENEIDQITLTTKMGEVTILPNHIPLVSSLKAGEILIKKDGQEIPLAVSGGFAELANNNLVILADTAERVEEIDEAQAEEARKRAEEFLKRRGQVAEEAVDYTALAAKLEKELARLKVVRKYRRNRPSQPTIRLEE</sequence>
<dbReference type="GO" id="GO:0005524">
    <property type="term" value="F:ATP binding"/>
    <property type="evidence" value="ECO:0007669"/>
    <property type="project" value="UniProtKB-UniRule"/>
</dbReference>
<evidence type="ECO:0000256" key="9">
    <source>
        <dbReference type="RuleBase" id="RU003656"/>
    </source>
</evidence>
<evidence type="ECO:0000256" key="6">
    <source>
        <dbReference type="ARBA" id="ARBA00023196"/>
    </source>
</evidence>
<feature type="domain" description="ATP synthase F1 complex delta/epsilon subunit N-terminal" evidence="12">
    <location>
        <begin position="1"/>
        <end position="79"/>
    </location>
</feature>
<comment type="caution">
    <text evidence="13">The sequence shown here is derived from an EMBL/GenBank/DDBJ whole genome shotgun (WGS) entry which is preliminary data.</text>
</comment>
<feature type="domain" description="ATP synthase epsilon subunit C-terminal" evidence="11">
    <location>
        <begin position="83"/>
        <end position="131"/>
    </location>
</feature>
<keyword evidence="10" id="KW-0175">Coiled coil</keyword>
<comment type="subunit">
    <text evidence="8 9">F-type ATPases have 2 components, CF(1) - the catalytic core - and CF(0) - the membrane proton channel. CF(1) has five subunits: alpha(3), beta(3), gamma(1), delta(1), epsilon(1). CF(0) has three main subunits: a, b and c.</text>
</comment>
<dbReference type="InterPro" id="IPR036794">
    <property type="entry name" value="ATP_F1_dsu/esu_C_sf"/>
</dbReference>
<comment type="similarity">
    <text evidence="2 8 9">Belongs to the ATPase epsilon chain family.</text>
</comment>
<dbReference type="GO" id="GO:0005886">
    <property type="term" value="C:plasma membrane"/>
    <property type="evidence" value="ECO:0007669"/>
    <property type="project" value="UniProtKB-SubCell"/>
</dbReference>
<dbReference type="HAMAP" id="MF_00530">
    <property type="entry name" value="ATP_synth_epsil_bac"/>
    <property type="match status" value="1"/>
</dbReference>
<evidence type="ECO:0000256" key="5">
    <source>
        <dbReference type="ARBA" id="ARBA00023136"/>
    </source>
</evidence>
<comment type="function">
    <text evidence="8">Produces ATP from ADP in the presence of a proton gradient across the membrane.</text>
</comment>
<dbReference type="Gene3D" id="2.60.15.10">
    <property type="entry name" value="F0F1 ATP synthase delta/epsilon subunit, N-terminal"/>
    <property type="match status" value="1"/>
</dbReference>
<dbReference type="PANTHER" id="PTHR13822:SF10">
    <property type="entry name" value="ATP SYNTHASE EPSILON CHAIN, CHLOROPLASTIC"/>
    <property type="match status" value="1"/>
</dbReference>
<dbReference type="InterPro" id="IPR001469">
    <property type="entry name" value="ATP_synth_F1_dsu/esu"/>
</dbReference>
<dbReference type="GO" id="GO:0046933">
    <property type="term" value="F:proton-transporting ATP synthase activity, rotational mechanism"/>
    <property type="evidence" value="ECO:0007669"/>
    <property type="project" value="UniProtKB-UniRule"/>
</dbReference>
<evidence type="ECO:0000256" key="4">
    <source>
        <dbReference type="ARBA" id="ARBA00023065"/>
    </source>
</evidence>
<proteinExistence type="inferred from homology"/>
<evidence type="ECO:0000313" key="13">
    <source>
        <dbReference type="EMBL" id="PIY96977.1"/>
    </source>
</evidence>
<dbReference type="EMBL" id="PFMD01000024">
    <property type="protein sequence ID" value="PIY96977.1"/>
    <property type="molecule type" value="Genomic_DNA"/>
</dbReference>